<dbReference type="InterPro" id="IPR003594">
    <property type="entry name" value="HATPase_dom"/>
</dbReference>
<keyword evidence="5" id="KW-0547">Nucleotide-binding</keyword>
<dbReference type="Gene3D" id="1.10.1760.20">
    <property type="match status" value="1"/>
</dbReference>
<keyword evidence="7" id="KW-0067">ATP-binding</keyword>
<dbReference type="RefSeq" id="WP_338603824.1">
    <property type="nucleotide sequence ID" value="NZ_AP028679.1"/>
</dbReference>
<sequence length="350" mass="38407">MEATRRYTRLRFPLVLVLVIFISWLHFRLGPDQAVAHVFLQDFYFLPIILTGFWWGPWAGLLIALLVSGVYAPYVALVHNLTPATMASAATQMVLFVAVGLLVGWLRRREQVHQLAARRAENLAAVGRAVASVAHDMKTPLMAIGGFSAQVRRKLDPEGPEAHKLGVVIEQTARLEDMVREMLDFSRPLELHRQPLDLRDLAERTLEVAAPLAESRQVRLASDLEEGLPDLEADPQRLQQALINLINNAVQASPPQGEVSLDAWRQGDYVALAVSDQGEGVSPAERGQILLPFFTTKKEGTGLGLPVVNKVAEAHGGRLEIGDNQPHGAVFRLVLPLQAETAKSDATADS</sequence>
<evidence type="ECO:0000313" key="12">
    <source>
        <dbReference type="Proteomes" id="UP001366166"/>
    </source>
</evidence>
<dbReference type="CDD" id="cd00082">
    <property type="entry name" value="HisKA"/>
    <property type="match status" value="1"/>
</dbReference>
<dbReference type="AlphaFoldDB" id="A0AAU9EVH8"/>
<dbReference type="InterPro" id="IPR036097">
    <property type="entry name" value="HisK_dim/P_sf"/>
</dbReference>
<keyword evidence="6 11" id="KW-0418">Kinase</keyword>
<organism evidence="11 12">
    <name type="scientific">Desulfoferula mesophila</name>
    <dbReference type="NCBI Taxonomy" id="3058419"/>
    <lineage>
        <taxon>Bacteria</taxon>
        <taxon>Pseudomonadati</taxon>
        <taxon>Thermodesulfobacteriota</taxon>
        <taxon>Desulfarculia</taxon>
        <taxon>Desulfarculales</taxon>
        <taxon>Desulfarculaceae</taxon>
        <taxon>Desulfoferula</taxon>
    </lineage>
</organism>
<dbReference type="Gene3D" id="1.10.287.130">
    <property type="match status" value="1"/>
</dbReference>
<dbReference type="KEGG" id="dmp:FAK_41450"/>
<keyword evidence="9" id="KW-0472">Membrane</keyword>
<dbReference type="SUPFAM" id="SSF55874">
    <property type="entry name" value="ATPase domain of HSP90 chaperone/DNA topoisomerase II/histidine kinase"/>
    <property type="match status" value="1"/>
</dbReference>
<dbReference type="PROSITE" id="PS50109">
    <property type="entry name" value="HIS_KIN"/>
    <property type="match status" value="1"/>
</dbReference>
<keyword evidence="12" id="KW-1185">Reference proteome</keyword>
<evidence type="ECO:0000256" key="9">
    <source>
        <dbReference type="SAM" id="Phobius"/>
    </source>
</evidence>
<reference evidence="12" key="1">
    <citation type="journal article" date="2023" name="Arch. Microbiol.">
        <title>Desulfoferula mesophilus gen. nov. sp. nov., a mesophilic sulfate-reducing bacterium isolated from a brackish lake sediment.</title>
        <authorList>
            <person name="Watanabe T."/>
            <person name="Yabe T."/>
            <person name="Tsuji J.M."/>
            <person name="Fukui M."/>
        </authorList>
    </citation>
    <scope>NUCLEOTIDE SEQUENCE [LARGE SCALE GENOMIC DNA]</scope>
    <source>
        <strain evidence="12">12FAK</strain>
    </source>
</reference>
<keyword evidence="9" id="KW-1133">Transmembrane helix</keyword>
<feature type="domain" description="Histidine kinase" evidence="10">
    <location>
        <begin position="132"/>
        <end position="339"/>
    </location>
</feature>
<feature type="transmembrane region" description="Helical" evidence="9">
    <location>
        <begin position="12"/>
        <end position="29"/>
    </location>
</feature>
<dbReference type="EC" id="2.7.13.3" evidence="2"/>
<dbReference type="GO" id="GO:0005524">
    <property type="term" value="F:ATP binding"/>
    <property type="evidence" value="ECO:0007669"/>
    <property type="project" value="UniProtKB-KW"/>
</dbReference>
<dbReference type="CDD" id="cd00075">
    <property type="entry name" value="HATPase"/>
    <property type="match status" value="1"/>
</dbReference>
<dbReference type="PANTHER" id="PTHR43065">
    <property type="entry name" value="SENSOR HISTIDINE KINASE"/>
    <property type="match status" value="1"/>
</dbReference>
<dbReference type="InterPro" id="IPR005467">
    <property type="entry name" value="His_kinase_dom"/>
</dbReference>
<name>A0AAU9EVH8_9BACT</name>
<dbReference type="SMART" id="SM00387">
    <property type="entry name" value="HATPase_c"/>
    <property type="match status" value="1"/>
</dbReference>
<gene>
    <name evidence="11" type="ORF">FAK_41450</name>
</gene>
<dbReference type="Proteomes" id="UP001366166">
    <property type="component" value="Chromosome"/>
</dbReference>
<dbReference type="Pfam" id="PF02518">
    <property type="entry name" value="HATPase_c"/>
    <property type="match status" value="1"/>
</dbReference>
<evidence type="ECO:0000259" key="10">
    <source>
        <dbReference type="PROSITE" id="PS50109"/>
    </source>
</evidence>
<keyword evidence="8" id="KW-0902">Two-component regulatory system</keyword>
<keyword evidence="4" id="KW-0808">Transferase</keyword>
<accession>A0AAU9EVH8</accession>
<evidence type="ECO:0000256" key="8">
    <source>
        <dbReference type="ARBA" id="ARBA00023012"/>
    </source>
</evidence>
<keyword evidence="9" id="KW-0812">Transmembrane</keyword>
<dbReference type="EMBL" id="AP028679">
    <property type="protein sequence ID" value="BEQ17079.1"/>
    <property type="molecule type" value="Genomic_DNA"/>
</dbReference>
<dbReference type="PANTHER" id="PTHR43065:SF10">
    <property type="entry name" value="PEROXIDE STRESS-ACTIVATED HISTIDINE KINASE MAK3"/>
    <property type="match status" value="1"/>
</dbReference>
<dbReference type="GO" id="GO:0000155">
    <property type="term" value="F:phosphorelay sensor kinase activity"/>
    <property type="evidence" value="ECO:0007669"/>
    <property type="project" value="InterPro"/>
</dbReference>
<dbReference type="SUPFAM" id="SSF47384">
    <property type="entry name" value="Homodimeric domain of signal transducing histidine kinase"/>
    <property type="match status" value="1"/>
</dbReference>
<evidence type="ECO:0000256" key="5">
    <source>
        <dbReference type="ARBA" id="ARBA00022741"/>
    </source>
</evidence>
<keyword evidence="3" id="KW-0597">Phosphoprotein</keyword>
<dbReference type="PRINTS" id="PR00344">
    <property type="entry name" value="BCTRLSENSOR"/>
</dbReference>
<evidence type="ECO:0000256" key="2">
    <source>
        <dbReference type="ARBA" id="ARBA00012438"/>
    </source>
</evidence>
<dbReference type="InterPro" id="IPR004358">
    <property type="entry name" value="Sig_transdc_His_kin-like_C"/>
</dbReference>
<evidence type="ECO:0000256" key="7">
    <source>
        <dbReference type="ARBA" id="ARBA00022840"/>
    </source>
</evidence>
<dbReference type="Gene3D" id="3.30.565.10">
    <property type="entry name" value="Histidine kinase-like ATPase, C-terminal domain"/>
    <property type="match status" value="1"/>
</dbReference>
<evidence type="ECO:0000256" key="1">
    <source>
        <dbReference type="ARBA" id="ARBA00000085"/>
    </source>
</evidence>
<dbReference type="InterPro" id="IPR003661">
    <property type="entry name" value="HisK_dim/P_dom"/>
</dbReference>
<dbReference type="SMART" id="SM00388">
    <property type="entry name" value="HisKA"/>
    <property type="match status" value="1"/>
</dbReference>
<comment type="catalytic activity">
    <reaction evidence="1">
        <text>ATP + protein L-histidine = ADP + protein N-phospho-L-histidine.</text>
        <dbReference type="EC" id="2.7.13.3"/>
    </reaction>
</comment>
<evidence type="ECO:0000313" key="11">
    <source>
        <dbReference type="EMBL" id="BEQ17079.1"/>
    </source>
</evidence>
<feature type="transmembrane region" description="Helical" evidence="9">
    <location>
        <begin position="87"/>
        <end position="106"/>
    </location>
</feature>
<proteinExistence type="predicted"/>
<evidence type="ECO:0000256" key="6">
    <source>
        <dbReference type="ARBA" id="ARBA00022777"/>
    </source>
</evidence>
<protein>
    <recommendedName>
        <fullName evidence="2">histidine kinase</fullName>
        <ecNumber evidence="2">2.7.13.3</ecNumber>
    </recommendedName>
</protein>
<evidence type="ECO:0000256" key="3">
    <source>
        <dbReference type="ARBA" id="ARBA00022553"/>
    </source>
</evidence>
<evidence type="ECO:0000256" key="4">
    <source>
        <dbReference type="ARBA" id="ARBA00022679"/>
    </source>
</evidence>
<dbReference type="Pfam" id="PF00512">
    <property type="entry name" value="HisKA"/>
    <property type="match status" value="1"/>
</dbReference>
<dbReference type="InterPro" id="IPR036890">
    <property type="entry name" value="HATPase_C_sf"/>
</dbReference>